<dbReference type="EMBL" id="CP059343">
    <property type="protein sequence ID" value="QMS55893.1"/>
    <property type="molecule type" value="Genomic_DNA"/>
</dbReference>
<sequence length="122" mass="12642">MLPPHEPTSSPLGTTAAEPSSPVPARAPGVPLDAVARAATRGIQIYPSVASAQFSITGSPLAPELTVTLVFTPALENPRIKDEIRYELIPGLEVIIGAPFARVTLDYTDAAPAFTPAPETAA</sequence>
<gene>
    <name evidence="2" type="ORF">CIB50_0000591</name>
</gene>
<organism evidence="2 3">
    <name type="scientific">Kocuria varians</name>
    <name type="common">Micrococcus varians</name>
    <dbReference type="NCBI Taxonomy" id="1272"/>
    <lineage>
        <taxon>Bacteria</taxon>
        <taxon>Bacillati</taxon>
        <taxon>Actinomycetota</taxon>
        <taxon>Actinomycetes</taxon>
        <taxon>Micrococcales</taxon>
        <taxon>Micrococcaceae</taxon>
        <taxon>Kocuria</taxon>
    </lineage>
</organism>
<name>A0A7D7KYD7_KOCVA</name>
<dbReference type="Proteomes" id="UP000216825">
    <property type="component" value="Chromosome"/>
</dbReference>
<evidence type="ECO:0000313" key="3">
    <source>
        <dbReference type="Proteomes" id="UP000216825"/>
    </source>
</evidence>
<protein>
    <submittedName>
        <fullName evidence="2">Uncharacterized protein</fullName>
    </submittedName>
</protein>
<reference evidence="2 3" key="2">
    <citation type="submission" date="2020-07" db="EMBL/GenBank/DDBJ databases">
        <title>Genome of starter culture bacteria Kocuria salsicia reveals its technological properties and safety for usage in meat industry.</title>
        <authorList>
            <person name="Michael M."/>
            <person name="Konstantin K."/>
            <person name="Evgenii K."/>
            <person name="Galina S."/>
            <person name="Oksana K."/>
            <person name="Andrei L."/>
        </authorList>
    </citation>
    <scope>NUCLEOTIDE SEQUENCE [LARGE SCALE GENOMIC DNA]</scope>
    <source>
        <strain evidence="2 3">80</strain>
    </source>
</reference>
<proteinExistence type="predicted"/>
<evidence type="ECO:0000313" key="2">
    <source>
        <dbReference type="EMBL" id="QMS55893.1"/>
    </source>
</evidence>
<reference evidence="3" key="1">
    <citation type="submission" date="2017-08" db="EMBL/GenBank/DDBJ databases">
        <title>Draft Genome Sequence of Kocuria varians 80.</title>
        <authorList>
            <person name="Minaev M."/>
            <person name="Kurbakov K.A."/>
            <person name="Solodovnikova G.I."/>
            <person name="Kuznetsova O.A."/>
            <person name="Lisitsyn A.B."/>
        </authorList>
    </citation>
    <scope>NUCLEOTIDE SEQUENCE [LARGE SCALE GENOMIC DNA]</scope>
    <source>
        <strain evidence="3">80</strain>
    </source>
</reference>
<dbReference type="KEGG" id="kvr:CIB50_0000591"/>
<feature type="region of interest" description="Disordered" evidence="1">
    <location>
        <begin position="1"/>
        <end position="28"/>
    </location>
</feature>
<evidence type="ECO:0000256" key="1">
    <source>
        <dbReference type="SAM" id="MobiDB-lite"/>
    </source>
</evidence>
<dbReference type="AlphaFoldDB" id="A0A7D7KYD7"/>
<keyword evidence="3" id="KW-1185">Reference proteome</keyword>
<accession>A0A7D7KYD7</accession>
<dbReference type="RefSeq" id="WP_179229820.1">
    <property type="nucleotide sequence ID" value="NZ_CP059343.1"/>
</dbReference>